<comment type="subcellular location">
    <subcellularLocation>
        <location evidence="1">Nucleus</location>
    </subcellularLocation>
</comment>
<dbReference type="InterPro" id="IPR024610">
    <property type="entry name" value="ING_N_histone-binding"/>
</dbReference>
<feature type="compositionally biased region" description="Low complexity" evidence="15">
    <location>
        <begin position="202"/>
        <end position="217"/>
    </location>
</feature>
<evidence type="ECO:0000259" key="17">
    <source>
        <dbReference type="SMART" id="SM00249"/>
    </source>
</evidence>
<dbReference type="GO" id="GO:0035267">
    <property type="term" value="C:NuA4 histone acetyltransferase complex"/>
    <property type="evidence" value="ECO:0007669"/>
    <property type="project" value="TreeGrafter"/>
</dbReference>
<evidence type="ECO:0000256" key="14">
    <source>
        <dbReference type="PIRSR" id="PIRSR628651-50"/>
    </source>
</evidence>
<name>A0A2A9P326_OPHUN</name>
<keyword evidence="10" id="KW-0469">Meiosis</keyword>
<feature type="site" description="Histone H3K4me3 binding" evidence="14">
    <location>
        <position position="397"/>
    </location>
</feature>
<comment type="caution">
    <text evidence="19">The sequence shown here is derived from an EMBL/GenBank/DDBJ whole genome shotgun (WGS) entry which is preliminary data.</text>
</comment>
<evidence type="ECO:0000256" key="8">
    <source>
        <dbReference type="ARBA" id="ARBA00023204"/>
    </source>
</evidence>
<dbReference type="InterPro" id="IPR013083">
    <property type="entry name" value="Znf_RING/FYVE/PHD"/>
</dbReference>
<feature type="region of interest" description="Disordered" evidence="15">
    <location>
        <begin position="138"/>
        <end position="164"/>
    </location>
</feature>
<evidence type="ECO:0000256" key="3">
    <source>
        <dbReference type="ARBA" id="ARBA00022723"/>
    </source>
</evidence>
<keyword evidence="16" id="KW-0812">Transmembrane</keyword>
<keyword evidence="20" id="KW-1185">Reference proteome</keyword>
<keyword evidence="16" id="KW-1133">Transmembrane helix</keyword>
<evidence type="ECO:0000313" key="19">
    <source>
        <dbReference type="EMBL" id="PFH55262.1"/>
    </source>
</evidence>
<feature type="domain" description="Inhibitor of growth protein N-terminal histone-binding" evidence="18">
    <location>
        <begin position="25"/>
        <end position="130"/>
    </location>
</feature>
<organism evidence="19 20">
    <name type="scientific">Ophiocordyceps unilateralis</name>
    <name type="common">Zombie-ant fungus</name>
    <name type="synonym">Torrubia unilateralis</name>
    <dbReference type="NCBI Taxonomy" id="268505"/>
    <lineage>
        <taxon>Eukaryota</taxon>
        <taxon>Fungi</taxon>
        <taxon>Dikarya</taxon>
        <taxon>Ascomycota</taxon>
        <taxon>Pezizomycotina</taxon>
        <taxon>Sordariomycetes</taxon>
        <taxon>Hypocreomycetidae</taxon>
        <taxon>Hypocreales</taxon>
        <taxon>Ophiocordycipitaceae</taxon>
        <taxon>Ophiocordyceps</taxon>
    </lineage>
</organism>
<feature type="transmembrane region" description="Helical" evidence="16">
    <location>
        <begin position="455"/>
        <end position="477"/>
    </location>
</feature>
<dbReference type="PANTHER" id="PTHR10333:SF100">
    <property type="entry name" value="CHROMATIN MODIFICATION-RELATED PROTEIN YNG2"/>
    <property type="match status" value="1"/>
</dbReference>
<evidence type="ECO:0000256" key="4">
    <source>
        <dbReference type="ARBA" id="ARBA00022763"/>
    </source>
</evidence>
<keyword evidence="5" id="KW-0863">Zinc-finger</keyword>
<dbReference type="GO" id="GO:0051321">
    <property type="term" value="P:meiotic cell cycle"/>
    <property type="evidence" value="ECO:0007669"/>
    <property type="project" value="UniProtKB-KW"/>
</dbReference>
<evidence type="ECO:0000256" key="15">
    <source>
        <dbReference type="SAM" id="MobiDB-lite"/>
    </source>
</evidence>
<comment type="similarity">
    <text evidence="2">Belongs to the ING family.</text>
</comment>
<evidence type="ECO:0000313" key="20">
    <source>
        <dbReference type="Proteomes" id="UP000037136"/>
    </source>
</evidence>
<dbReference type="CDD" id="cd16858">
    <property type="entry name" value="ING_ING3_Yng2p"/>
    <property type="match status" value="1"/>
</dbReference>
<feature type="compositionally biased region" description="Polar residues" evidence="15">
    <location>
        <begin position="299"/>
        <end position="309"/>
    </location>
</feature>
<dbReference type="Gene3D" id="3.30.40.10">
    <property type="entry name" value="Zinc/RING finger domain, C3HC4 (zinc finger)"/>
    <property type="match status" value="1"/>
</dbReference>
<comment type="function">
    <text evidence="11">Component of the NuA4 histone acetyltransferase complex which is involved in transcriptional activation of selected genes principally by acetylation of nucleosomal histone H4 and H2A. The NuA4 complex is also involved in DNA repair. Involved in cell cycle progression and meiosis.</text>
</comment>
<dbReference type="GO" id="GO:0006325">
    <property type="term" value="P:chromatin organization"/>
    <property type="evidence" value="ECO:0007669"/>
    <property type="project" value="UniProtKB-KW"/>
</dbReference>
<evidence type="ECO:0000256" key="2">
    <source>
        <dbReference type="ARBA" id="ARBA00010210"/>
    </source>
</evidence>
<dbReference type="PANTHER" id="PTHR10333">
    <property type="entry name" value="INHIBITOR OF GROWTH PROTEIN"/>
    <property type="match status" value="1"/>
</dbReference>
<feature type="site" description="Histone H3K4me3 binding" evidence="14">
    <location>
        <position position="386"/>
    </location>
</feature>
<reference evidence="19 20" key="2">
    <citation type="journal article" date="2017" name="Sci. Rep.">
        <title>Ant-infecting Ophiocordyceps genomes reveal a high diversity of potential behavioral manipulation genes and a possible major role for enterotoxins.</title>
        <authorList>
            <person name="de Bekker C."/>
            <person name="Ohm R.A."/>
            <person name="Evans H.C."/>
            <person name="Brachmann A."/>
            <person name="Hughes D.P."/>
        </authorList>
    </citation>
    <scope>NUCLEOTIDE SEQUENCE [LARGE SCALE GENOMIC DNA]</scope>
    <source>
        <strain evidence="19 20">SC16a</strain>
    </source>
</reference>
<evidence type="ECO:0000256" key="12">
    <source>
        <dbReference type="ARBA" id="ARBA00040138"/>
    </source>
</evidence>
<dbReference type="InterPro" id="IPR001965">
    <property type="entry name" value="Znf_PHD"/>
</dbReference>
<dbReference type="AlphaFoldDB" id="A0A2A9P326"/>
<dbReference type="SMART" id="SM01408">
    <property type="entry name" value="ING"/>
    <property type="match status" value="1"/>
</dbReference>
<dbReference type="Pfam" id="PF12998">
    <property type="entry name" value="ING"/>
    <property type="match status" value="1"/>
</dbReference>
<evidence type="ECO:0000256" key="9">
    <source>
        <dbReference type="ARBA" id="ARBA00023242"/>
    </source>
</evidence>
<dbReference type="Proteomes" id="UP000037136">
    <property type="component" value="Unassembled WGS sequence"/>
</dbReference>
<keyword evidence="6" id="KW-0862">Zinc</keyword>
<dbReference type="SMART" id="SM00249">
    <property type="entry name" value="PHD"/>
    <property type="match status" value="1"/>
</dbReference>
<dbReference type="GO" id="GO:0006355">
    <property type="term" value="P:regulation of DNA-templated transcription"/>
    <property type="evidence" value="ECO:0007669"/>
    <property type="project" value="TreeGrafter"/>
</dbReference>
<evidence type="ECO:0000256" key="11">
    <source>
        <dbReference type="ARBA" id="ARBA00037044"/>
    </source>
</evidence>
<feature type="domain" description="Zinc finger PHD-type" evidence="17">
    <location>
        <begin position="386"/>
        <end position="431"/>
    </location>
</feature>
<feature type="region of interest" description="Disordered" evidence="15">
    <location>
        <begin position="175"/>
        <end position="194"/>
    </location>
</feature>
<feature type="region of interest" description="Disordered" evidence="15">
    <location>
        <begin position="200"/>
        <end position="381"/>
    </location>
</feature>
<proteinExistence type="inferred from homology"/>
<keyword evidence="7" id="KW-0156">Chromatin regulator</keyword>
<evidence type="ECO:0000256" key="1">
    <source>
        <dbReference type="ARBA" id="ARBA00004123"/>
    </source>
</evidence>
<dbReference type="InterPro" id="IPR028651">
    <property type="entry name" value="ING_fam"/>
</dbReference>
<evidence type="ECO:0000259" key="18">
    <source>
        <dbReference type="SMART" id="SM01408"/>
    </source>
</evidence>
<dbReference type="GO" id="GO:0006281">
    <property type="term" value="P:DNA repair"/>
    <property type="evidence" value="ECO:0007669"/>
    <property type="project" value="UniProtKB-KW"/>
</dbReference>
<feature type="compositionally biased region" description="Polar residues" evidence="15">
    <location>
        <begin position="329"/>
        <end position="339"/>
    </location>
</feature>
<keyword evidence="8" id="KW-0234">DNA repair</keyword>
<feature type="site" description="Histone H3K4me3 binding" evidence="14">
    <location>
        <position position="401"/>
    </location>
</feature>
<keyword evidence="3" id="KW-0479">Metal-binding</keyword>
<dbReference type="STRING" id="268505.A0A2A9P326"/>
<feature type="compositionally biased region" description="Low complexity" evidence="15">
    <location>
        <begin position="177"/>
        <end position="187"/>
    </location>
</feature>
<evidence type="ECO:0000256" key="10">
    <source>
        <dbReference type="ARBA" id="ARBA00023254"/>
    </source>
</evidence>
<feature type="site" description="Histone H3K4me3 binding" evidence="14">
    <location>
        <position position="409"/>
    </location>
</feature>
<evidence type="ECO:0000256" key="6">
    <source>
        <dbReference type="ARBA" id="ARBA00022833"/>
    </source>
</evidence>
<gene>
    <name evidence="19" type="ORF">XA68_10235</name>
</gene>
<feature type="compositionally biased region" description="Polar residues" evidence="15">
    <location>
        <begin position="252"/>
        <end position="271"/>
    </location>
</feature>
<evidence type="ECO:0000256" key="13">
    <source>
        <dbReference type="ARBA" id="ARBA00042676"/>
    </source>
</evidence>
<dbReference type="EMBL" id="LAZP02001045">
    <property type="protein sequence ID" value="PFH55262.1"/>
    <property type="molecule type" value="Genomic_DNA"/>
</dbReference>
<dbReference type="SUPFAM" id="SSF57903">
    <property type="entry name" value="FYVE/PHD zinc finger"/>
    <property type="match status" value="1"/>
</dbReference>
<reference evidence="19 20" key="1">
    <citation type="journal article" date="2015" name="BMC Genomics">
        <title>Gene expression during zombie ant biting behavior reflects the complexity underlying fungal parasitic behavioral manipulation.</title>
        <authorList>
            <person name="de Bekker C."/>
            <person name="Ohm R.A."/>
            <person name="Loreto R.G."/>
            <person name="Sebastian A."/>
            <person name="Albert I."/>
            <person name="Merrow M."/>
            <person name="Brachmann A."/>
            <person name="Hughes D.P."/>
        </authorList>
    </citation>
    <scope>NUCLEOTIDE SEQUENCE [LARGE SCALE GENOMIC DNA]</scope>
    <source>
        <strain evidence="19 20">SC16a</strain>
    </source>
</reference>
<dbReference type="CDD" id="cd15505">
    <property type="entry name" value="PHD_ING"/>
    <property type="match status" value="1"/>
</dbReference>
<evidence type="ECO:0000256" key="7">
    <source>
        <dbReference type="ARBA" id="ARBA00022853"/>
    </source>
</evidence>
<evidence type="ECO:0000256" key="5">
    <source>
        <dbReference type="ARBA" id="ARBA00022771"/>
    </source>
</evidence>
<keyword evidence="9" id="KW-0539">Nucleus</keyword>
<dbReference type="InterPro" id="IPR011011">
    <property type="entry name" value="Znf_FYVE_PHD"/>
</dbReference>
<sequence>MPRDDLTIDFVKTMPQAEPLDPALILDDWINRVHNLPEEIRFMQDEIADKDRIYNECIRSIEDRDDKIQKWIKSNGSLEPNPKEDLLRTQIHEYYTRADQISEEKIALARRLQVIVDKYIRSLDVQIKLLYDRGEPGFTDPDEVPSLLRPSAANHAAPSDRSVNPATAIVATLGPTSSPSIAARSSSNPTATRLPAHPQIRSAQAQQAHPQHALSAPVTPAAGITHSRQRETSAGPAMKRGPRSNAGPGNTLAASTGLSRHSSLGPGTSKSGPPVGPAGGIVRAGSAGPRAGPVKAASGSGSRRGTPTATARKRTVHKSSLSRVKKMSARSSPASTADSDLSEAESVSGDEDKGTEALSRVTPPVDNKRIVGDAEDDEEGGDDKKYCLCHNVSYGKMVACDNESCPFEWFHWTCVGLKSEPNGTWEGFGEASLEKGHLELKLEPGQRSTVDTPTFYFFFFCKGLAAACYPINLFACAHGKATM</sequence>
<keyword evidence="16" id="KW-0472">Membrane</keyword>
<dbReference type="Gene3D" id="6.10.140.1740">
    <property type="match status" value="1"/>
</dbReference>
<dbReference type="GO" id="GO:0005634">
    <property type="term" value="C:nucleus"/>
    <property type="evidence" value="ECO:0007669"/>
    <property type="project" value="UniProtKB-SubCell"/>
</dbReference>
<evidence type="ECO:0000256" key="16">
    <source>
        <dbReference type="SAM" id="Phobius"/>
    </source>
</evidence>
<protein>
    <recommendedName>
        <fullName evidence="12">Chromatin modification-related protein YNG2</fullName>
    </recommendedName>
    <alternativeName>
        <fullName evidence="13">ING1 homolog 2</fullName>
    </alternativeName>
</protein>
<dbReference type="GO" id="GO:0008270">
    <property type="term" value="F:zinc ion binding"/>
    <property type="evidence" value="ECO:0007669"/>
    <property type="project" value="UniProtKB-KW"/>
</dbReference>
<keyword evidence="4" id="KW-0227">DNA damage</keyword>
<accession>A0A2A9P326</accession>
<dbReference type="OrthoDB" id="2505961at2759"/>